<comment type="caution">
    <text evidence="2">The sequence shown here is derived from an EMBL/GenBank/DDBJ whole genome shotgun (WGS) entry which is preliminary data.</text>
</comment>
<keyword evidence="1" id="KW-0732">Signal</keyword>
<evidence type="ECO:0008006" key="4">
    <source>
        <dbReference type="Google" id="ProtNLM"/>
    </source>
</evidence>
<organism evidence="2 3">
    <name type="scientific">Triparma columacea</name>
    <dbReference type="NCBI Taxonomy" id="722753"/>
    <lineage>
        <taxon>Eukaryota</taxon>
        <taxon>Sar</taxon>
        <taxon>Stramenopiles</taxon>
        <taxon>Ochrophyta</taxon>
        <taxon>Bolidophyceae</taxon>
        <taxon>Parmales</taxon>
        <taxon>Triparmaceae</taxon>
        <taxon>Triparma</taxon>
    </lineage>
</organism>
<evidence type="ECO:0000256" key="1">
    <source>
        <dbReference type="SAM" id="SignalP"/>
    </source>
</evidence>
<protein>
    <recommendedName>
        <fullName evidence="4">Secreted protein</fullName>
    </recommendedName>
</protein>
<dbReference type="EMBL" id="BRYA01000134">
    <property type="protein sequence ID" value="GMI40693.1"/>
    <property type="molecule type" value="Genomic_DNA"/>
</dbReference>
<proteinExistence type="predicted"/>
<evidence type="ECO:0000313" key="3">
    <source>
        <dbReference type="Proteomes" id="UP001165065"/>
    </source>
</evidence>
<accession>A0A9W7GDB8</accession>
<dbReference type="Proteomes" id="UP001165065">
    <property type="component" value="Unassembled WGS sequence"/>
</dbReference>
<dbReference type="AlphaFoldDB" id="A0A9W7GDB8"/>
<sequence>MKLLLSLLSLVPPTLGFANFGCAGPCCLSDGSYLSNSETECVLSNMTGTQSNLITPSRSYCKINEVKNTPWYNMPNHCPDGATYGEEYNHLGECKQDERKFIAAEQIPFC</sequence>
<gene>
    <name evidence="2" type="ORF">TrCOL_g5091</name>
</gene>
<feature type="chain" id="PRO_5040736403" description="Secreted protein" evidence="1">
    <location>
        <begin position="17"/>
        <end position="110"/>
    </location>
</feature>
<feature type="signal peptide" evidence="1">
    <location>
        <begin position="1"/>
        <end position="16"/>
    </location>
</feature>
<name>A0A9W7GDB8_9STRA</name>
<keyword evidence="3" id="KW-1185">Reference proteome</keyword>
<evidence type="ECO:0000313" key="2">
    <source>
        <dbReference type="EMBL" id="GMI40693.1"/>
    </source>
</evidence>
<reference evidence="3" key="1">
    <citation type="journal article" date="2023" name="Commun. Biol.">
        <title>Genome analysis of Parmales, the sister group of diatoms, reveals the evolutionary specialization of diatoms from phago-mixotrophs to photoautotrophs.</title>
        <authorList>
            <person name="Ban H."/>
            <person name="Sato S."/>
            <person name="Yoshikawa S."/>
            <person name="Yamada K."/>
            <person name="Nakamura Y."/>
            <person name="Ichinomiya M."/>
            <person name="Sato N."/>
            <person name="Blanc-Mathieu R."/>
            <person name="Endo H."/>
            <person name="Kuwata A."/>
            <person name="Ogata H."/>
        </authorList>
    </citation>
    <scope>NUCLEOTIDE SEQUENCE [LARGE SCALE GENOMIC DNA]</scope>
</reference>